<dbReference type="PROSITE" id="PS50811">
    <property type="entry name" value="WRKY"/>
    <property type="match status" value="1"/>
</dbReference>
<feature type="region of interest" description="Disordered" evidence="6">
    <location>
        <begin position="507"/>
        <end position="542"/>
    </location>
</feature>
<protein>
    <recommendedName>
        <fullName evidence="8">WRKY domain-containing protein</fullName>
    </recommendedName>
</protein>
<proteinExistence type="predicted"/>
<keyword evidence="10" id="KW-1185">Reference proteome</keyword>
<keyword evidence="4" id="KW-0804">Transcription</keyword>
<organism evidence="9 10">
    <name type="scientific">Trapa incisa</name>
    <dbReference type="NCBI Taxonomy" id="236973"/>
    <lineage>
        <taxon>Eukaryota</taxon>
        <taxon>Viridiplantae</taxon>
        <taxon>Streptophyta</taxon>
        <taxon>Embryophyta</taxon>
        <taxon>Tracheophyta</taxon>
        <taxon>Spermatophyta</taxon>
        <taxon>Magnoliopsida</taxon>
        <taxon>eudicotyledons</taxon>
        <taxon>Gunneridae</taxon>
        <taxon>Pentapetalae</taxon>
        <taxon>rosids</taxon>
        <taxon>malvids</taxon>
        <taxon>Myrtales</taxon>
        <taxon>Lythraceae</taxon>
        <taxon>Trapa</taxon>
    </lineage>
</organism>
<feature type="signal peptide" evidence="7">
    <location>
        <begin position="1"/>
        <end position="17"/>
    </location>
</feature>
<evidence type="ECO:0000256" key="3">
    <source>
        <dbReference type="ARBA" id="ARBA00023125"/>
    </source>
</evidence>
<comment type="subcellular location">
    <subcellularLocation>
        <location evidence="1">Nucleus</location>
    </subcellularLocation>
</comment>
<evidence type="ECO:0000256" key="5">
    <source>
        <dbReference type="ARBA" id="ARBA00023242"/>
    </source>
</evidence>
<evidence type="ECO:0000256" key="2">
    <source>
        <dbReference type="ARBA" id="ARBA00023015"/>
    </source>
</evidence>
<evidence type="ECO:0000313" key="10">
    <source>
        <dbReference type="Proteomes" id="UP001345219"/>
    </source>
</evidence>
<feature type="compositionally biased region" description="Polar residues" evidence="6">
    <location>
        <begin position="321"/>
        <end position="336"/>
    </location>
</feature>
<feature type="chain" id="PRO_5042988554" description="WRKY domain-containing protein" evidence="7">
    <location>
        <begin position="18"/>
        <end position="586"/>
    </location>
</feature>
<evidence type="ECO:0000256" key="4">
    <source>
        <dbReference type="ARBA" id="ARBA00023163"/>
    </source>
</evidence>
<dbReference type="InterPro" id="IPR044810">
    <property type="entry name" value="WRKY_plant"/>
</dbReference>
<comment type="caution">
    <text evidence="9">The sequence shown here is derived from an EMBL/GenBank/DDBJ whole genome shotgun (WGS) entry which is preliminary data.</text>
</comment>
<evidence type="ECO:0000313" key="9">
    <source>
        <dbReference type="EMBL" id="KAK4780828.1"/>
    </source>
</evidence>
<dbReference type="Pfam" id="PF03106">
    <property type="entry name" value="WRKY"/>
    <property type="match status" value="1"/>
</dbReference>
<dbReference type="FunFam" id="2.20.25.80:FF:000002">
    <property type="entry name" value="probable WRKY transcription factor 31"/>
    <property type="match status" value="1"/>
</dbReference>
<sequence>MVWRCLLLLLERSEVHQVAPPDDKEKIREKFSRDLSSHQNSQEDQLELAGMEMGQAREENRRLKSLLSEIMNDYHNLQKHVRDILRREETCRNPATPTPPSEANPINDQDSEELAVSLTLGQTPSDMTKADDGRNFDLNDAGMDGELLHEELKLGLGLTYPERSSGGQPAEKRAPCESIDELKEDEIADIWPPSKLLKTVKSANDGSSQPVQAKRGRVSVRVRCDTPTMNDGCQWRKYGQKISKGNPCPRAYYRCTVSPSCPVRKQVQRCVNDMSVLITTYEGDHNHPLPISATAMASTTSAAASILRSQSSSSSHLEPDASTSLSPNNPMSTTRSASLHGLGFSLGRDSKLNQLYFSNSSISTFNSHPTITLDLTTPTNGSNCDRFTSSLFMSHPPKYSASACLDFSSSSTSLGGSQMLSPWDSLKRGENLTNRSIQFQSSSLNLGRQATHEHEDPLKPYLQTSGLTSSSPQSITADTIAAATRAIATSPSFQSALVAALSSRVNSGSGYRDSSSGNHTQLSSNSRVPPASNFIGNPTKPDIQQQEGLVNLLPPSLSLSISKDANPGKETEDHKDRVKFLANSSV</sequence>
<accession>A0AAN7QZI8</accession>
<keyword evidence="5" id="KW-0539">Nucleus</keyword>
<dbReference type="GO" id="GO:0043565">
    <property type="term" value="F:sequence-specific DNA binding"/>
    <property type="evidence" value="ECO:0007669"/>
    <property type="project" value="InterPro"/>
</dbReference>
<evidence type="ECO:0000256" key="7">
    <source>
        <dbReference type="SAM" id="SignalP"/>
    </source>
</evidence>
<dbReference type="PANTHER" id="PTHR31429:SF97">
    <property type="entry name" value="WRKY TRANSCRIPTION FACTOR 36-RELATED"/>
    <property type="match status" value="1"/>
</dbReference>
<keyword evidence="2" id="KW-0805">Transcription regulation</keyword>
<feature type="compositionally biased region" description="Polar residues" evidence="6">
    <location>
        <begin position="507"/>
        <end position="527"/>
    </location>
</feature>
<feature type="region of interest" description="Disordered" evidence="6">
    <location>
        <begin position="307"/>
        <end position="336"/>
    </location>
</feature>
<dbReference type="SMART" id="SM00774">
    <property type="entry name" value="WRKY"/>
    <property type="match status" value="1"/>
</dbReference>
<dbReference type="EMBL" id="JAXIOK010000001">
    <property type="protein sequence ID" value="KAK4780828.1"/>
    <property type="molecule type" value="Genomic_DNA"/>
</dbReference>
<feature type="compositionally biased region" description="Basic and acidic residues" evidence="6">
    <location>
        <begin position="566"/>
        <end position="579"/>
    </location>
</feature>
<dbReference type="PANTHER" id="PTHR31429">
    <property type="entry name" value="WRKY TRANSCRIPTION FACTOR 36-RELATED"/>
    <property type="match status" value="1"/>
</dbReference>
<dbReference type="GO" id="GO:0005634">
    <property type="term" value="C:nucleus"/>
    <property type="evidence" value="ECO:0007669"/>
    <property type="project" value="UniProtKB-SubCell"/>
</dbReference>
<dbReference type="SUPFAM" id="SSF118290">
    <property type="entry name" value="WRKY DNA-binding domain"/>
    <property type="match status" value="1"/>
</dbReference>
<feature type="region of interest" description="Disordered" evidence="6">
    <location>
        <begin position="559"/>
        <end position="586"/>
    </location>
</feature>
<evidence type="ECO:0000259" key="8">
    <source>
        <dbReference type="PROSITE" id="PS50811"/>
    </source>
</evidence>
<dbReference type="GO" id="GO:0003700">
    <property type="term" value="F:DNA-binding transcription factor activity"/>
    <property type="evidence" value="ECO:0007669"/>
    <property type="project" value="InterPro"/>
</dbReference>
<dbReference type="InterPro" id="IPR003657">
    <property type="entry name" value="WRKY_dom"/>
</dbReference>
<evidence type="ECO:0000256" key="6">
    <source>
        <dbReference type="SAM" id="MobiDB-lite"/>
    </source>
</evidence>
<dbReference type="Gene3D" id="2.20.25.80">
    <property type="entry name" value="WRKY domain"/>
    <property type="match status" value="1"/>
</dbReference>
<evidence type="ECO:0000256" key="1">
    <source>
        <dbReference type="ARBA" id="ARBA00004123"/>
    </source>
</evidence>
<reference evidence="9 10" key="1">
    <citation type="journal article" date="2023" name="Hortic Res">
        <title>Pangenome of water caltrop reveals structural variations and asymmetric subgenome divergence after allopolyploidization.</title>
        <authorList>
            <person name="Zhang X."/>
            <person name="Chen Y."/>
            <person name="Wang L."/>
            <person name="Yuan Y."/>
            <person name="Fang M."/>
            <person name="Shi L."/>
            <person name="Lu R."/>
            <person name="Comes H.P."/>
            <person name="Ma Y."/>
            <person name="Chen Y."/>
            <person name="Huang G."/>
            <person name="Zhou Y."/>
            <person name="Zheng Z."/>
            <person name="Qiu Y."/>
        </authorList>
    </citation>
    <scope>NUCLEOTIDE SEQUENCE [LARGE SCALE GENOMIC DNA]</scope>
    <source>
        <tissue evidence="9">Roots</tissue>
    </source>
</reference>
<feature type="domain" description="WRKY" evidence="8">
    <location>
        <begin position="224"/>
        <end position="290"/>
    </location>
</feature>
<dbReference type="Proteomes" id="UP001345219">
    <property type="component" value="Chromosome 13"/>
</dbReference>
<name>A0AAN7QZI8_9MYRT</name>
<dbReference type="AlphaFoldDB" id="A0AAN7QZI8"/>
<keyword evidence="7" id="KW-0732">Signal</keyword>
<keyword evidence="3" id="KW-0238">DNA-binding</keyword>
<dbReference type="InterPro" id="IPR036576">
    <property type="entry name" value="WRKY_dom_sf"/>
</dbReference>
<gene>
    <name evidence="9" type="ORF">SAY87_016934</name>
</gene>